<sequence>MLRSKQPAVAVEVYPVNASTLRLLWTVVDETQTSTLVQVADAELVQQLLWQLKNKIWLTSEETNTISAYLSSRVPLIRDLALARLA</sequence>
<dbReference type="Proteomes" id="UP000268857">
    <property type="component" value="Unassembled WGS sequence"/>
</dbReference>
<gene>
    <name evidence="1" type="ORF">PCC6912_09460</name>
</gene>
<name>A0A433NQL0_CHLFR</name>
<reference evidence="1 2" key="1">
    <citation type="journal article" date="2019" name="Genome Biol. Evol.">
        <title>Day and night: Metabolic profiles and evolutionary relationships of six axenic non-marine cyanobacteria.</title>
        <authorList>
            <person name="Will S.E."/>
            <person name="Henke P."/>
            <person name="Boedeker C."/>
            <person name="Huang S."/>
            <person name="Brinkmann H."/>
            <person name="Rohde M."/>
            <person name="Jarek M."/>
            <person name="Friedl T."/>
            <person name="Seufert S."/>
            <person name="Schumacher M."/>
            <person name="Overmann J."/>
            <person name="Neumann-Schaal M."/>
            <person name="Petersen J."/>
        </authorList>
    </citation>
    <scope>NUCLEOTIDE SEQUENCE [LARGE SCALE GENOMIC DNA]</scope>
    <source>
        <strain evidence="1 2">PCC 6912</strain>
    </source>
</reference>
<proteinExistence type="predicted"/>
<keyword evidence="2" id="KW-1185">Reference proteome</keyword>
<dbReference type="OrthoDB" id="517056at2"/>
<comment type="caution">
    <text evidence="1">The sequence shown here is derived from an EMBL/GenBank/DDBJ whole genome shotgun (WGS) entry which is preliminary data.</text>
</comment>
<dbReference type="AlphaFoldDB" id="A0A433NQL0"/>
<dbReference type="EMBL" id="RSCJ01000002">
    <property type="protein sequence ID" value="RUR86121.1"/>
    <property type="molecule type" value="Genomic_DNA"/>
</dbReference>
<organism evidence="1 2">
    <name type="scientific">Chlorogloeopsis fritschii PCC 6912</name>
    <dbReference type="NCBI Taxonomy" id="211165"/>
    <lineage>
        <taxon>Bacteria</taxon>
        <taxon>Bacillati</taxon>
        <taxon>Cyanobacteriota</taxon>
        <taxon>Cyanophyceae</taxon>
        <taxon>Nostocales</taxon>
        <taxon>Chlorogloeopsidaceae</taxon>
        <taxon>Chlorogloeopsis</taxon>
    </lineage>
</organism>
<dbReference type="RefSeq" id="WP_016877707.1">
    <property type="nucleotide sequence ID" value="NZ_AJLN01000132.1"/>
</dbReference>
<accession>A0A433NQL0</accession>
<evidence type="ECO:0000313" key="2">
    <source>
        <dbReference type="Proteomes" id="UP000268857"/>
    </source>
</evidence>
<protein>
    <submittedName>
        <fullName evidence="1">Uncharacterized protein</fullName>
    </submittedName>
</protein>
<evidence type="ECO:0000313" key="1">
    <source>
        <dbReference type="EMBL" id="RUR86121.1"/>
    </source>
</evidence>